<protein>
    <submittedName>
        <fullName evidence="3">SDR family oxidoreductase</fullName>
    </submittedName>
</protein>
<dbReference type="Proteomes" id="UP000664779">
    <property type="component" value="Unassembled WGS sequence"/>
</dbReference>
<dbReference type="FunFam" id="3.40.50.720:FF:000084">
    <property type="entry name" value="Short-chain dehydrogenase reductase"/>
    <property type="match status" value="1"/>
</dbReference>
<name>A0A939J789_9HYPH</name>
<dbReference type="AlphaFoldDB" id="A0A939J789"/>
<dbReference type="PANTHER" id="PTHR43639">
    <property type="entry name" value="OXIDOREDUCTASE, SHORT-CHAIN DEHYDROGENASE/REDUCTASE FAMILY (AFU_ORTHOLOGUE AFUA_5G02870)"/>
    <property type="match status" value="1"/>
</dbReference>
<dbReference type="CDD" id="cd05233">
    <property type="entry name" value="SDR_c"/>
    <property type="match status" value="1"/>
</dbReference>
<organism evidence="3 4">
    <name type="scientific">Roseibium limicola</name>
    <dbReference type="NCBI Taxonomy" id="2816037"/>
    <lineage>
        <taxon>Bacteria</taxon>
        <taxon>Pseudomonadati</taxon>
        <taxon>Pseudomonadota</taxon>
        <taxon>Alphaproteobacteria</taxon>
        <taxon>Hyphomicrobiales</taxon>
        <taxon>Stappiaceae</taxon>
        <taxon>Roseibium</taxon>
    </lineage>
</organism>
<accession>A0A939J789</accession>
<evidence type="ECO:0000313" key="3">
    <source>
        <dbReference type="EMBL" id="MBO0343986.1"/>
    </source>
</evidence>
<keyword evidence="2" id="KW-0560">Oxidoreductase</keyword>
<proteinExistence type="inferred from homology"/>
<evidence type="ECO:0000256" key="1">
    <source>
        <dbReference type="ARBA" id="ARBA00006484"/>
    </source>
</evidence>
<sequence>MDISMKDKVVLITGASTGIGAAAAKAFAARGAKVAINYASSANKAEEVRADILAANGEAELFQSDVSTTANAGGLVEAVVARFGKLDVLVCNAGGLVGRKGLVEITDAFYDEVIDLNVRSVVATCAAAIPHLEKSKGNVIVTGSVAAQLGGGAGASLYAASKAAVQNLVKTYAKEHAGKGIRFNIVSPGTIYTLFHQKHTKPEVLEGIAKTIPLGRLGTPEDCAGAYLFLASDELAGYLTGQTIEVNGGQFMP</sequence>
<dbReference type="SUPFAM" id="SSF51735">
    <property type="entry name" value="NAD(P)-binding Rossmann-fold domains"/>
    <property type="match status" value="1"/>
</dbReference>
<dbReference type="InterPro" id="IPR020904">
    <property type="entry name" value="Sc_DH/Rdtase_CS"/>
</dbReference>
<dbReference type="EMBL" id="JAFLNF010000001">
    <property type="protein sequence ID" value="MBO0343986.1"/>
    <property type="molecule type" value="Genomic_DNA"/>
</dbReference>
<dbReference type="PANTHER" id="PTHR43639:SF1">
    <property type="entry name" value="SHORT-CHAIN DEHYDROGENASE_REDUCTASE FAMILY PROTEIN"/>
    <property type="match status" value="1"/>
</dbReference>
<comment type="similarity">
    <text evidence="1">Belongs to the short-chain dehydrogenases/reductases (SDR) family.</text>
</comment>
<dbReference type="GO" id="GO:0016491">
    <property type="term" value="F:oxidoreductase activity"/>
    <property type="evidence" value="ECO:0007669"/>
    <property type="project" value="UniProtKB-KW"/>
</dbReference>
<dbReference type="PROSITE" id="PS00061">
    <property type="entry name" value="ADH_SHORT"/>
    <property type="match status" value="1"/>
</dbReference>
<dbReference type="Gene3D" id="3.40.50.720">
    <property type="entry name" value="NAD(P)-binding Rossmann-like Domain"/>
    <property type="match status" value="1"/>
</dbReference>
<dbReference type="PRINTS" id="PR00081">
    <property type="entry name" value="GDHRDH"/>
</dbReference>
<dbReference type="PRINTS" id="PR00080">
    <property type="entry name" value="SDRFAMILY"/>
</dbReference>
<reference evidence="3" key="1">
    <citation type="submission" date="2021-03" db="EMBL/GenBank/DDBJ databases">
        <title>Roseibium sp. CAU 1637 isolated from Incheon.</title>
        <authorList>
            <person name="Kim W."/>
        </authorList>
    </citation>
    <scope>NUCLEOTIDE SEQUENCE</scope>
    <source>
        <strain evidence="3">CAU 1637</strain>
    </source>
</reference>
<dbReference type="InterPro" id="IPR002347">
    <property type="entry name" value="SDR_fam"/>
</dbReference>
<dbReference type="InterPro" id="IPR036291">
    <property type="entry name" value="NAD(P)-bd_dom_sf"/>
</dbReference>
<gene>
    <name evidence="3" type="ORF">J0X15_02040</name>
</gene>
<keyword evidence="4" id="KW-1185">Reference proteome</keyword>
<evidence type="ECO:0000256" key="2">
    <source>
        <dbReference type="ARBA" id="ARBA00023002"/>
    </source>
</evidence>
<evidence type="ECO:0000313" key="4">
    <source>
        <dbReference type="Proteomes" id="UP000664779"/>
    </source>
</evidence>
<dbReference type="Pfam" id="PF13561">
    <property type="entry name" value="adh_short_C2"/>
    <property type="match status" value="1"/>
</dbReference>
<comment type="caution">
    <text evidence="3">The sequence shown here is derived from an EMBL/GenBank/DDBJ whole genome shotgun (WGS) entry which is preliminary data.</text>
</comment>